<accession>A0A431VAI8</accession>
<dbReference type="Pfam" id="PF00534">
    <property type="entry name" value="Glycos_transf_1"/>
    <property type="match status" value="1"/>
</dbReference>
<dbReference type="PANTHER" id="PTHR45947:SF3">
    <property type="entry name" value="SULFOQUINOVOSYL TRANSFERASE SQD2"/>
    <property type="match status" value="1"/>
</dbReference>
<reference evidence="3 4" key="1">
    <citation type="submission" date="2018-12" db="EMBL/GenBank/DDBJ databases">
        <authorList>
            <person name="Yang Y."/>
        </authorList>
    </citation>
    <scope>NUCLEOTIDE SEQUENCE [LARGE SCALE GENOMIC DNA]</scope>
    <source>
        <strain evidence="3 4">L-25-5w-1</strain>
    </source>
</reference>
<dbReference type="Proteomes" id="UP000277007">
    <property type="component" value="Unassembled WGS sequence"/>
</dbReference>
<feature type="domain" description="Glycosyl transferase family 1" evidence="1">
    <location>
        <begin position="218"/>
        <end position="376"/>
    </location>
</feature>
<dbReference type="InterPro" id="IPR050194">
    <property type="entry name" value="Glycosyltransferase_grp1"/>
</dbReference>
<evidence type="ECO:0000313" key="3">
    <source>
        <dbReference type="EMBL" id="RTR14168.1"/>
    </source>
</evidence>
<sequence>MTGSCRIVVHDYAGYAFPAQLSRWLACRGHTVLHLHCDDVEAPRGPLAPRPDDPASLTLQGLSLGRPLPKYRPIRRWIRELTYGRLLGRRVVDFRADVVLSGNSPPAVQAKLAAALRRTNVPLICWVQDIFSIGAAVAVRGWPAPLRWAALRFLKSVEFSTLRTAAGVIVITADFIPLLAREGVPCTRMEVIENWAPTDGIVARPKDNAWSRAQGLADCFVFLYAGTLGMKHNPELIADLARSWRDDPATRVVVVGRGPGRTKLEAIKAAEGLDRLLLFDYQPFESLSDVLASADVTLTLLEDFAGVMSAPSKTYAYFCAERPILAAAPADNLARRLIERENAGLCVDATDRKGFLAAAHRLRHDALLRTALTEGQRRYAGTAFDIDRIGSRFEAILRAGKTG</sequence>
<dbReference type="PANTHER" id="PTHR45947">
    <property type="entry name" value="SULFOQUINOVOSYL TRANSFERASE SQD2"/>
    <property type="match status" value="1"/>
</dbReference>
<dbReference type="SUPFAM" id="SSF53756">
    <property type="entry name" value="UDP-Glycosyltransferase/glycogen phosphorylase"/>
    <property type="match status" value="1"/>
</dbReference>
<name>A0A431VAI8_9PROT</name>
<dbReference type="Pfam" id="PF13579">
    <property type="entry name" value="Glyco_trans_4_4"/>
    <property type="match status" value="1"/>
</dbReference>
<dbReference type="Gene3D" id="3.40.50.2000">
    <property type="entry name" value="Glycogen Phosphorylase B"/>
    <property type="match status" value="2"/>
</dbReference>
<keyword evidence="3" id="KW-0808">Transferase</keyword>
<keyword evidence="4" id="KW-1185">Reference proteome</keyword>
<dbReference type="InterPro" id="IPR001296">
    <property type="entry name" value="Glyco_trans_1"/>
</dbReference>
<proteinExistence type="predicted"/>
<evidence type="ECO:0000313" key="4">
    <source>
        <dbReference type="Proteomes" id="UP000277007"/>
    </source>
</evidence>
<dbReference type="CDD" id="cd03794">
    <property type="entry name" value="GT4_WbuB-like"/>
    <property type="match status" value="1"/>
</dbReference>
<dbReference type="RefSeq" id="WP_126620288.1">
    <property type="nucleotide sequence ID" value="NZ_JBHUCY010000076.1"/>
</dbReference>
<comment type="caution">
    <text evidence="3">The sequence shown here is derived from an EMBL/GenBank/DDBJ whole genome shotgun (WGS) entry which is preliminary data.</text>
</comment>
<organism evidence="3 4">
    <name type="scientific">Azospirillum griseum</name>
    <dbReference type="NCBI Taxonomy" id="2496639"/>
    <lineage>
        <taxon>Bacteria</taxon>
        <taxon>Pseudomonadati</taxon>
        <taxon>Pseudomonadota</taxon>
        <taxon>Alphaproteobacteria</taxon>
        <taxon>Rhodospirillales</taxon>
        <taxon>Azospirillaceae</taxon>
        <taxon>Azospirillum</taxon>
    </lineage>
</organism>
<protein>
    <submittedName>
        <fullName evidence="3">Glycosyltransferase WbuB</fullName>
    </submittedName>
</protein>
<gene>
    <name evidence="3" type="ORF">EJ903_24090</name>
</gene>
<feature type="domain" description="Glycosyltransferase subfamily 4-like N-terminal" evidence="2">
    <location>
        <begin position="19"/>
        <end position="195"/>
    </location>
</feature>
<dbReference type="OrthoDB" id="3180470at2"/>
<dbReference type="InterPro" id="IPR028098">
    <property type="entry name" value="Glyco_trans_4-like_N"/>
</dbReference>
<dbReference type="EMBL" id="RXMA01000041">
    <property type="protein sequence ID" value="RTR14168.1"/>
    <property type="molecule type" value="Genomic_DNA"/>
</dbReference>
<dbReference type="GO" id="GO:0016758">
    <property type="term" value="F:hexosyltransferase activity"/>
    <property type="evidence" value="ECO:0007669"/>
    <property type="project" value="TreeGrafter"/>
</dbReference>
<evidence type="ECO:0000259" key="1">
    <source>
        <dbReference type="Pfam" id="PF00534"/>
    </source>
</evidence>
<evidence type="ECO:0000259" key="2">
    <source>
        <dbReference type="Pfam" id="PF13579"/>
    </source>
</evidence>
<dbReference type="AlphaFoldDB" id="A0A431VAI8"/>